<dbReference type="InterPro" id="IPR027417">
    <property type="entry name" value="P-loop_NTPase"/>
</dbReference>
<dbReference type="GO" id="GO:0006261">
    <property type="term" value="P:DNA-templated DNA replication"/>
    <property type="evidence" value="ECO:0007669"/>
    <property type="project" value="TreeGrafter"/>
</dbReference>
<evidence type="ECO:0000259" key="8">
    <source>
        <dbReference type="Pfam" id="PF09115"/>
    </source>
</evidence>
<organism evidence="9 10">
    <name type="scientific">Clostridium tetanomorphum</name>
    <dbReference type="NCBI Taxonomy" id="1553"/>
    <lineage>
        <taxon>Bacteria</taxon>
        <taxon>Bacillati</taxon>
        <taxon>Bacillota</taxon>
        <taxon>Clostridia</taxon>
        <taxon>Eubacteriales</taxon>
        <taxon>Clostridiaceae</taxon>
        <taxon>Clostridium</taxon>
    </lineage>
</organism>
<evidence type="ECO:0000256" key="7">
    <source>
        <dbReference type="ARBA" id="ARBA00049244"/>
    </source>
</evidence>
<dbReference type="Proteomes" id="UP000563151">
    <property type="component" value="Unassembled WGS sequence"/>
</dbReference>
<dbReference type="AlphaFoldDB" id="A0A923ED92"/>
<protein>
    <recommendedName>
        <fullName evidence="2">DNA polymerase III subunit delta'</fullName>
        <ecNumber evidence="1">2.7.7.7</ecNumber>
    </recommendedName>
</protein>
<dbReference type="EMBL" id="JAAZWO010000025">
    <property type="protein sequence ID" value="MBC2399271.1"/>
    <property type="molecule type" value="Genomic_DNA"/>
</dbReference>
<evidence type="ECO:0000256" key="1">
    <source>
        <dbReference type="ARBA" id="ARBA00012417"/>
    </source>
</evidence>
<dbReference type="Pfam" id="PF09115">
    <property type="entry name" value="DNApol3-delta_C"/>
    <property type="match status" value="1"/>
</dbReference>
<comment type="catalytic activity">
    <reaction evidence="7">
        <text>DNA(n) + a 2'-deoxyribonucleoside 5'-triphosphate = DNA(n+1) + diphosphate</text>
        <dbReference type="Rhea" id="RHEA:22508"/>
        <dbReference type="Rhea" id="RHEA-COMP:17339"/>
        <dbReference type="Rhea" id="RHEA-COMP:17340"/>
        <dbReference type="ChEBI" id="CHEBI:33019"/>
        <dbReference type="ChEBI" id="CHEBI:61560"/>
        <dbReference type="ChEBI" id="CHEBI:173112"/>
        <dbReference type="EC" id="2.7.7.7"/>
    </reaction>
</comment>
<proteinExistence type="predicted"/>
<dbReference type="EC" id="2.7.7.7" evidence="1"/>
<evidence type="ECO:0000313" key="9">
    <source>
        <dbReference type="EMBL" id="MBC2399271.1"/>
    </source>
</evidence>
<dbReference type="RefSeq" id="WP_035151916.1">
    <property type="nucleotide sequence ID" value="NZ_JAAZWO010000025.1"/>
</dbReference>
<sequence length="311" mass="36165">MSFEEIIGHNDVKNQIVNSIQWGKFSHAHIITGEDGIGKSLIAKEAAFKLLNRESGREYVDIIEFRILKNKKSIKVEEIKDIISEINTKPYEADKKVIIIHDADLMTVEAQNAFLKTIEEPPKGIFIFLLCEKLEGLLDTIKSRCGIYKLYHLGKKEMEEFLLKKYPYLDKDQCKSISIVSDFIPGRAEKFIEDNTLKEIRDLTIDILKNIKHINVSEYEEALLKYKSSWKEILTWLLSYIRDVMICKETGNNDFIINIDKVDDIKYISEMFSFTKLNDIIEIIKEIRLKLESNVNTALVFDSMLLKMQEV</sequence>
<comment type="caution">
    <text evidence="9">The sequence shown here is derived from an EMBL/GenBank/DDBJ whole genome shotgun (WGS) entry which is preliminary data.</text>
</comment>
<evidence type="ECO:0000256" key="6">
    <source>
        <dbReference type="ARBA" id="ARBA00022932"/>
    </source>
</evidence>
<accession>A0A923ED92</accession>
<dbReference type="InterPro" id="IPR015199">
    <property type="entry name" value="DNA_pol_III_delta_C"/>
</dbReference>
<keyword evidence="10" id="KW-1185">Reference proteome</keyword>
<reference evidence="9 10" key="1">
    <citation type="submission" date="2020-04" db="EMBL/GenBank/DDBJ databases">
        <title>Genomic insights into acetone-butanol-ethanol (ABE) fermentation by sequencing solventogenic clostridia strains.</title>
        <authorList>
            <person name="Brown S."/>
        </authorList>
    </citation>
    <scope>NUCLEOTIDE SEQUENCE [LARGE SCALE GENOMIC DNA]</scope>
    <source>
        <strain evidence="9 10">DJ011</strain>
    </source>
</reference>
<evidence type="ECO:0000313" key="10">
    <source>
        <dbReference type="Proteomes" id="UP000563151"/>
    </source>
</evidence>
<evidence type="ECO:0000256" key="4">
    <source>
        <dbReference type="ARBA" id="ARBA00022695"/>
    </source>
</evidence>
<feature type="domain" description="DNA polymerase III delta subunit C-terminal" evidence="8">
    <location>
        <begin position="212"/>
        <end position="309"/>
    </location>
</feature>
<evidence type="ECO:0000256" key="3">
    <source>
        <dbReference type="ARBA" id="ARBA00022679"/>
    </source>
</evidence>
<dbReference type="Gene3D" id="1.20.272.10">
    <property type="match status" value="1"/>
</dbReference>
<gene>
    <name evidence="9" type="ORF">HGG79_16055</name>
</gene>
<dbReference type="GO" id="GO:0003677">
    <property type="term" value="F:DNA binding"/>
    <property type="evidence" value="ECO:0007669"/>
    <property type="project" value="InterPro"/>
</dbReference>
<dbReference type="InterPro" id="IPR050238">
    <property type="entry name" value="DNA_Rep/Repair_Clamp_Loader"/>
</dbReference>
<evidence type="ECO:0000256" key="5">
    <source>
        <dbReference type="ARBA" id="ARBA00022705"/>
    </source>
</evidence>
<evidence type="ECO:0000256" key="2">
    <source>
        <dbReference type="ARBA" id="ARBA00014363"/>
    </source>
</evidence>
<dbReference type="Pfam" id="PF13177">
    <property type="entry name" value="DNA_pol3_delta2"/>
    <property type="match status" value="1"/>
</dbReference>
<keyword evidence="4" id="KW-0548">Nucleotidyltransferase</keyword>
<keyword evidence="5" id="KW-0235">DNA replication</keyword>
<name>A0A923ED92_CLOTT</name>
<dbReference type="GO" id="GO:0003887">
    <property type="term" value="F:DNA-directed DNA polymerase activity"/>
    <property type="evidence" value="ECO:0007669"/>
    <property type="project" value="UniProtKB-KW"/>
</dbReference>
<dbReference type="SUPFAM" id="SSF52540">
    <property type="entry name" value="P-loop containing nucleoside triphosphate hydrolases"/>
    <property type="match status" value="1"/>
</dbReference>
<keyword evidence="3" id="KW-0808">Transferase</keyword>
<dbReference type="NCBIfam" id="NF004047">
    <property type="entry name" value="PRK05564.1"/>
    <property type="match status" value="1"/>
</dbReference>
<dbReference type="PANTHER" id="PTHR11669:SF8">
    <property type="entry name" value="DNA POLYMERASE III SUBUNIT DELTA"/>
    <property type="match status" value="1"/>
</dbReference>
<keyword evidence="6" id="KW-0239">DNA-directed DNA polymerase</keyword>
<dbReference type="PANTHER" id="PTHR11669">
    <property type="entry name" value="REPLICATION FACTOR C / DNA POLYMERASE III GAMMA-TAU SUBUNIT"/>
    <property type="match status" value="1"/>
</dbReference>
<dbReference type="GO" id="GO:0009360">
    <property type="term" value="C:DNA polymerase III complex"/>
    <property type="evidence" value="ECO:0007669"/>
    <property type="project" value="InterPro"/>
</dbReference>
<dbReference type="Gene3D" id="3.40.50.300">
    <property type="entry name" value="P-loop containing nucleotide triphosphate hydrolases"/>
    <property type="match status" value="1"/>
</dbReference>